<proteinExistence type="predicted"/>
<dbReference type="AlphaFoldDB" id="A0AAP9TXY2"/>
<dbReference type="InterPro" id="IPR011727">
    <property type="entry name" value="CHP02117"/>
</dbReference>
<name>A0AAP9TXY2_CITFR</name>
<dbReference type="EMBL" id="CP056573">
    <property type="protein sequence ID" value="QLV32726.1"/>
    <property type="molecule type" value="Genomic_DNA"/>
</dbReference>
<feature type="signal peptide" evidence="1">
    <location>
        <begin position="1"/>
        <end position="22"/>
    </location>
</feature>
<organism evidence="2 3">
    <name type="scientific">Citrobacter freundii</name>
    <dbReference type="NCBI Taxonomy" id="546"/>
    <lineage>
        <taxon>Bacteria</taxon>
        <taxon>Pseudomonadati</taxon>
        <taxon>Pseudomonadota</taxon>
        <taxon>Gammaproteobacteria</taxon>
        <taxon>Enterobacterales</taxon>
        <taxon>Enterobacteriaceae</taxon>
        <taxon>Citrobacter</taxon>
        <taxon>Citrobacter freundii complex</taxon>
    </lineage>
</organism>
<protein>
    <submittedName>
        <fullName evidence="2">TIGR02117 family protein</fullName>
    </submittedName>
</protein>
<evidence type="ECO:0000313" key="3">
    <source>
        <dbReference type="Proteomes" id="UP000512222"/>
    </source>
</evidence>
<dbReference type="NCBIfam" id="TIGR02117">
    <property type="entry name" value="chp_urease_rgn"/>
    <property type="match status" value="1"/>
</dbReference>
<gene>
    <name evidence="2" type="ORF">HV178_23325</name>
</gene>
<evidence type="ECO:0000313" key="2">
    <source>
        <dbReference type="EMBL" id="QLV32726.1"/>
    </source>
</evidence>
<sequence length="244" mass="27693">MKYTLLIWICFLLWGCSTYPQAIALKTQTSPANGLHEIYIVNHGWHTGIIAPAHNVDAVLPQLKLRFPQGQWYEIGWGDKGFYQAQEITTKLTLQAMFWSSGAVMHVVTFSQKPGRYFAGEEINELTLDDNQFNNLMRYIGRSFAYDDNDNLIPLKHGIYGDSQFYAANGRYGIFNTCNKWTAKALVSAGMDIDPSFKLTASSVMQAIMDNSACLNRDCYLINSYSNTDTRLAQKNDKQKPPFR</sequence>
<evidence type="ECO:0000256" key="1">
    <source>
        <dbReference type="SAM" id="SignalP"/>
    </source>
</evidence>
<keyword evidence="1" id="KW-0732">Signal</keyword>
<feature type="chain" id="PRO_5042835586" evidence="1">
    <location>
        <begin position="23"/>
        <end position="244"/>
    </location>
</feature>
<dbReference type="Pfam" id="PF09601">
    <property type="entry name" value="DUF2459"/>
    <property type="match status" value="1"/>
</dbReference>
<reference evidence="3" key="1">
    <citation type="submission" date="2020-06" db="EMBL/GenBank/DDBJ databases">
        <title>REHAB project genomes.</title>
        <authorList>
            <person name="Shaw L.P."/>
        </authorList>
    </citation>
    <scope>NUCLEOTIDE SEQUENCE [LARGE SCALE GENOMIC DNA]</scope>
    <source>
        <strain evidence="3">RHBSTW-00370</strain>
    </source>
</reference>
<dbReference type="Proteomes" id="UP000512222">
    <property type="component" value="Chromosome"/>
</dbReference>
<accession>A0AAP9TXY2</accession>